<evidence type="ECO:0000256" key="11">
    <source>
        <dbReference type="ARBA" id="ARBA00074972"/>
    </source>
</evidence>
<feature type="domain" description="Orn/DAP/Arg decarboxylase 2 N-terminal" evidence="16">
    <location>
        <begin position="48"/>
        <end position="289"/>
    </location>
</feature>
<evidence type="ECO:0000259" key="16">
    <source>
        <dbReference type="Pfam" id="PF02784"/>
    </source>
</evidence>
<dbReference type="InterPro" id="IPR022644">
    <property type="entry name" value="De-COase2_N"/>
</dbReference>
<dbReference type="Gene3D" id="3.20.20.10">
    <property type="entry name" value="Alanine racemase"/>
    <property type="match status" value="1"/>
</dbReference>
<dbReference type="InterPro" id="IPR022657">
    <property type="entry name" value="De-COase2_CS"/>
</dbReference>
<dbReference type="GO" id="GO:0008836">
    <property type="term" value="F:diaminopimelate decarboxylase activity"/>
    <property type="evidence" value="ECO:0007669"/>
    <property type="project" value="UniProtKB-UniRule"/>
</dbReference>
<dbReference type="NCBIfam" id="TIGR01048">
    <property type="entry name" value="lysA"/>
    <property type="match status" value="1"/>
</dbReference>
<dbReference type="GO" id="GO:0030170">
    <property type="term" value="F:pyridoxal phosphate binding"/>
    <property type="evidence" value="ECO:0007669"/>
    <property type="project" value="UniProtKB-UniRule"/>
</dbReference>
<dbReference type="OrthoDB" id="9802241at2"/>
<keyword evidence="2 12" id="KW-0028">Amino-acid biosynthesis</keyword>
<feature type="binding site" evidence="12">
    <location>
        <begin position="283"/>
        <end position="286"/>
    </location>
    <ligand>
        <name>pyridoxal 5'-phosphate</name>
        <dbReference type="ChEBI" id="CHEBI:597326"/>
    </ligand>
</feature>
<dbReference type="PRINTS" id="PR01179">
    <property type="entry name" value="ODADCRBXLASE"/>
</dbReference>
<evidence type="ECO:0000256" key="4">
    <source>
        <dbReference type="ARBA" id="ARBA00022898"/>
    </source>
</evidence>
<proteinExistence type="inferred from homology"/>
<evidence type="ECO:0000256" key="5">
    <source>
        <dbReference type="ARBA" id="ARBA00023154"/>
    </source>
</evidence>
<dbReference type="Pfam" id="PF02784">
    <property type="entry name" value="Orn_Arg_deC_N"/>
    <property type="match status" value="1"/>
</dbReference>
<feature type="binding site" evidence="12">
    <location>
        <position position="353"/>
    </location>
    <ligand>
        <name>substrate</name>
    </ligand>
</feature>
<keyword evidence="6 12" id="KW-0456">Lyase</keyword>
<dbReference type="UniPathway" id="UPA00034">
    <property type="reaction ID" value="UER00027"/>
</dbReference>
<feature type="domain" description="Orn/DAP/Arg decarboxylase 2 C-terminal" evidence="15">
    <location>
        <begin position="37"/>
        <end position="378"/>
    </location>
</feature>
<evidence type="ECO:0000256" key="6">
    <source>
        <dbReference type="ARBA" id="ARBA00023239"/>
    </source>
</evidence>
<dbReference type="InterPro" id="IPR002986">
    <property type="entry name" value="DAP_deCOOHase_LysA"/>
</dbReference>
<dbReference type="PROSITE" id="PS00879">
    <property type="entry name" value="ODR_DC_2_2"/>
    <property type="match status" value="1"/>
</dbReference>
<comment type="catalytic activity">
    <reaction evidence="7 12 14">
        <text>meso-2,6-diaminopimelate + H(+) = L-lysine + CO2</text>
        <dbReference type="Rhea" id="RHEA:15101"/>
        <dbReference type="ChEBI" id="CHEBI:15378"/>
        <dbReference type="ChEBI" id="CHEBI:16526"/>
        <dbReference type="ChEBI" id="CHEBI:32551"/>
        <dbReference type="ChEBI" id="CHEBI:57791"/>
        <dbReference type="EC" id="4.1.1.20"/>
    </reaction>
</comment>
<feature type="binding site" evidence="12">
    <location>
        <position position="286"/>
    </location>
    <ligand>
        <name>substrate</name>
    </ligand>
</feature>
<evidence type="ECO:0000256" key="10">
    <source>
        <dbReference type="ARBA" id="ARBA00066427"/>
    </source>
</evidence>
<keyword evidence="3 12" id="KW-0210">Decarboxylase</keyword>
<dbReference type="PANTHER" id="PTHR43727:SF2">
    <property type="entry name" value="GROUP IV DECARBOXYLASE"/>
    <property type="match status" value="1"/>
</dbReference>
<organism evidence="17 18">
    <name type="scientific">Aquabacterium soli</name>
    <dbReference type="NCBI Taxonomy" id="2493092"/>
    <lineage>
        <taxon>Bacteria</taxon>
        <taxon>Pseudomonadati</taxon>
        <taxon>Pseudomonadota</taxon>
        <taxon>Betaproteobacteria</taxon>
        <taxon>Burkholderiales</taxon>
        <taxon>Aquabacterium</taxon>
    </lineage>
</organism>
<dbReference type="PANTHER" id="PTHR43727">
    <property type="entry name" value="DIAMINOPIMELATE DECARBOXYLASE"/>
    <property type="match status" value="1"/>
</dbReference>
<keyword evidence="5 12" id="KW-0457">Lysine biosynthesis</keyword>
<feature type="binding site" evidence="12">
    <location>
        <position position="322"/>
    </location>
    <ligand>
        <name>substrate</name>
    </ligand>
</feature>
<dbReference type="HAMAP" id="MF_02120">
    <property type="entry name" value="LysA"/>
    <property type="match status" value="1"/>
</dbReference>
<dbReference type="SUPFAM" id="SSF51419">
    <property type="entry name" value="PLP-binding barrel"/>
    <property type="match status" value="1"/>
</dbReference>
<dbReference type="FunFam" id="2.40.37.10:FF:000003">
    <property type="entry name" value="Diaminopimelate decarboxylase"/>
    <property type="match status" value="1"/>
</dbReference>
<dbReference type="InterPro" id="IPR029066">
    <property type="entry name" value="PLP-binding_barrel"/>
</dbReference>
<dbReference type="Gene3D" id="2.40.37.10">
    <property type="entry name" value="Lyase, Ornithine Decarboxylase, Chain A, domain 1"/>
    <property type="match status" value="1"/>
</dbReference>
<evidence type="ECO:0000256" key="14">
    <source>
        <dbReference type="RuleBase" id="RU003738"/>
    </source>
</evidence>
<evidence type="ECO:0000256" key="13">
    <source>
        <dbReference type="PIRSR" id="PIRSR600183-50"/>
    </source>
</evidence>
<accession>A0A3R8SAQ5</accession>
<gene>
    <name evidence="12 17" type="primary">lysA</name>
    <name evidence="17" type="ORF">EIP75_06950</name>
</gene>
<feature type="binding site" evidence="12">
    <location>
        <position position="246"/>
    </location>
    <ligand>
        <name>pyridoxal 5'-phosphate</name>
        <dbReference type="ChEBI" id="CHEBI:597326"/>
    </ligand>
</feature>
<comment type="subunit">
    <text evidence="12">Homodimer.</text>
</comment>
<dbReference type="PRINTS" id="PR01181">
    <property type="entry name" value="DAPDCRBXLASE"/>
</dbReference>
<dbReference type="CDD" id="cd06828">
    <property type="entry name" value="PLPDE_III_DapDC"/>
    <property type="match status" value="1"/>
</dbReference>
<evidence type="ECO:0000259" key="15">
    <source>
        <dbReference type="Pfam" id="PF00278"/>
    </source>
</evidence>
<dbReference type="Pfam" id="PF00278">
    <property type="entry name" value="Orn_DAP_Arg_deC"/>
    <property type="match status" value="1"/>
</dbReference>
<evidence type="ECO:0000256" key="9">
    <source>
        <dbReference type="ARBA" id="ARBA00060983"/>
    </source>
</evidence>
<feature type="active site" description="Proton donor" evidence="13">
    <location>
        <position position="352"/>
    </location>
</feature>
<evidence type="ECO:0000313" key="18">
    <source>
        <dbReference type="Proteomes" id="UP000269265"/>
    </source>
</evidence>
<evidence type="ECO:0000256" key="8">
    <source>
        <dbReference type="ARBA" id="ARBA00060643"/>
    </source>
</evidence>
<keyword evidence="18" id="KW-1185">Reference proteome</keyword>
<comment type="caution">
    <text evidence="17">The sequence shown here is derived from an EMBL/GenBank/DDBJ whole genome shotgun (WGS) entry which is preliminary data.</text>
</comment>
<evidence type="ECO:0000256" key="3">
    <source>
        <dbReference type="ARBA" id="ARBA00022793"/>
    </source>
</evidence>
<comment type="pathway">
    <text evidence="8 12 14">Amino-acid biosynthesis; L-lysine biosynthesis via DAP pathway; L-lysine from DL-2,6-diaminopimelate: step 1/1.</text>
</comment>
<dbReference type="Proteomes" id="UP000269265">
    <property type="component" value="Unassembled WGS sequence"/>
</dbReference>
<comment type="function">
    <text evidence="12">Specifically catalyzes the decarboxylation of meso-diaminopimelate (meso-DAP) to L-lysine.</text>
</comment>
<reference evidence="17 18" key="1">
    <citation type="submission" date="2018-12" db="EMBL/GenBank/DDBJ databases">
        <title>The whole draft genome of Aquabacterium sp. SJQ9.</title>
        <authorList>
            <person name="Sun L."/>
            <person name="Gao X."/>
            <person name="Chen W."/>
            <person name="Huang K."/>
        </authorList>
    </citation>
    <scope>NUCLEOTIDE SEQUENCE [LARGE SCALE GENOMIC DNA]</scope>
    <source>
        <strain evidence="17 18">SJQ9</strain>
    </source>
</reference>
<protein>
    <recommendedName>
        <fullName evidence="11 12">Diaminopimelate decarboxylase</fullName>
        <shortName evidence="12">DAP decarboxylase</shortName>
        <shortName evidence="12">DAPDC</shortName>
        <ecNumber evidence="10 12">4.1.1.20</ecNumber>
    </recommendedName>
</protein>
<name>A0A3R8SAQ5_9BURK</name>
<evidence type="ECO:0000256" key="1">
    <source>
        <dbReference type="ARBA" id="ARBA00001933"/>
    </source>
</evidence>
<dbReference type="EMBL" id="RSED01000004">
    <property type="protein sequence ID" value="RRS05286.1"/>
    <property type="molecule type" value="Genomic_DNA"/>
</dbReference>
<comment type="similarity">
    <text evidence="9 12">Belongs to the Orn/Lys/Arg decarboxylase class-II family. LysA subfamily.</text>
</comment>
<feature type="binding site" evidence="12">
    <location>
        <position position="326"/>
    </location>
    <ligand>
        <name>substrate</name>
    </ligand>
</feature>
<dbReference type="InterPro" id="IPR022643">
    <property type="entry name" value="De-COase2_C"/>
</dbReference>
<dbReference type="GO" id="GO:0009089">
    <property type="term" value="P:lysine biosynthetic process via diaminopimelate"/>
    <property type="evidence" value="ECO:0007669"/>
    <property type="project" value="UniProtKB-UniRule"/>
</dbReference>
<evidence type="ECO:0000256" key="2">
    <source>
        <dbReference type="ARBA" id="ARBA00022605"/>
    </source>
</evidence>
<feature type="binding site" evidence="12">
    <location>
        <position position="380"/>
    </location>
    <ligand>
        <name>pyridoxal 5'-phosphate</name>
        <dbReference type="ChEBI" id="CHEBI:597326"/>
    </ligand>
</feature>
<feature type="modified residue" description="N6-(pyridoxal phosphate)lysine" evidence="12 13">
    <location>
        <position position="67"/>
    </location>
</feature>
<comment type="cofactor">
    <cofactor evidence="1 12 13 14">
        <name>pyridoxal 5'-phosphate</name>
        <dbReference type="ChEBI" id="CHEBI:597326"/>
    </cofactor>
</comment>
<evidence type="ECO:0000313" key="17">
    <source>
        <dbReference type="EMBL" id="RRS05286.1"/>
    </source>
</evidence>
<dbReference type="InterPro" id="IPR009006">
    <property type="entry name" value="Ala_racemase/Decarboxylase_C"/>
</dbReference>
<keyword evidence="4 12" id="KW-0663">Pyridoxal phosphate</keyword>
<dbReference type="AlphaFoldDB" id="A0A3R8SAQ5"/>
<dbReference type="EC" id="4.1.1.20" evidence="10 12"/>
<dbReference type="SUPFAM" id="SSF50621">
    <property type="entry name" value="Alanine racemase C-terminal domain-like"/>
    <property type="match status" value="1"/>
</dbReference>
<sequence length="426" mass="45503">MTTALPGSPFLAYRGPDLYLEDVSLQALARTHGSPLYVYSRQAMLAALAPYQRALKGRQHLVCYAVKANSNIAVLQTFAQAGCGFDIVSSGELARVLAAGGDPAKVVFSGVGKTRAEMAEALQAGVKCFNVESTAELEVLSEVATGLKLTARISLRVNPDVDAGTHPYISTGLKGNKFGIAHELAVQTYLRAASLPGIEVVGIDCHIGSQITDTAPYLDALDRVLDLVEAIEAAGVRIHHLDLGGGLGITYTDETPPSAEVLIGLLLAKIDARGHGHREVMFEPGRSLVGNAGVLLTEVMFLKPGEHKNFCVVDAAMNDLMRPALYEAYMGIVNVQQRTEPAVLWDVVGPVCESGDWLGRDRALSTQPGDVLAVLSAGAYGMTMASNYNTRGRAAEVMVDGSQVWVIREREAVSDLFKQERLLQAT</sequence>
<evidence type="ECO:0000256" key="12">
    <source>
        <dbReference type="HAMAP-Rule" id="MF_02120"/>
    </source>
</evidence>
<evidence type="ECO:0000256" key="7">
    <source>
        <dbReference type="ARBA" id="ARBA00050464"/>
    </source>
</evidence>
<feature type="binding site" evidence="12">
    <location>
        <position position="380"/>
    </location>
    <ligand>
        <name>substrate</name>
    </ligand>
</feature>
<dbReference type="FunFam" id="3.20.20.10:FF:000003">
    <property type="entry name" value="Diaminopimelate decarboxylase"/>
    <property type="match status" value="1"/>
</dbReference>
<dbReference type="InterPro" id="IPR000183">
    <property type="entry name" value="Orn/DAP/Arg_de-COase"/>
</dbReference>
<dbReference type="RefSeq" id="WP_125242504.1">
    <property type="nucleotide sequence ID" value="NZ_RSED01000004.1"/>
</dbReference>